<feature type="transmembrane region" description="Helical" evidence="12">
    <location>
        <begin position="122"/>
        <end position="145"/>
    </location>
</feature>
<evidence type="ECO:0000256" key="10">
    <source>
        <dbReference type="ARBA" id="ARBA00023128"/>
    </source>
</evidence>
<name>A0AA38R692_9PEZI</name>
<evidence type="ECO:0000256" key="1">
    <source>
        <dbReference type="ARBA" id="ARBA00004448"/>
    </source>
</evidence>
<dbReference type="InterPro" id="IPR013875">
    <property type="entry name" value="Pam17"/>
</dbReference>
<evidence type="ECO:0000256" key="6">
    <source>
        <dbReference type="ARBA" id="ARBA00022927"/>
    </source>
</evidence>
<keyword evidence="11 12" id="KW-0472">Membrane</keyword>
<evidence type="ECO:0000256" key="11">
    <source>
        <dbReference type="ARBA" id="ARBA00023136"/>
    </source>
</evidence>
<comment type="subcellular location">
    <subcellularLocation>
        <location evidence="1 12">Mitochondrion inner membrane</location>
        <topology evidence="1 12">Multi-pass membrane protein</topology>
    </subcellularLocation>
</comment>
<keyword evidence="3 12" id="KW-0813">Transport</keyword>
<dbReference type="Pfam" id="PF08566">
    <property type="entry name" value="Pam17"/>
    <property type="match status" value="1"/>
</dbReference>
<accession>A0AA38R692</accession>
<evidence type="ECO:0000256" key="7">
    <source>
        <dbReference type="ARBA" id="ARBA00022946"/>
    </source>
</evidence>
<evidence type="ECO:0000313" key="15">
    <source>
        <dbReference type="Proteomes" id="UP001174691"/>
    </source>
</evidence>
<evidence type="ECO:0000256" key="3">
    <source>
        <dbReference type="ARBA" id="ARBA00022448"/>
    </source>
</evidence>
<evidence type="ECO:0000313" key="14">
    <source>
        <dbReference type="EMBL" id="KAJ9130324.1"/>
    </source>
</evidence>
<keyword evidence="5 12" id="KW-0999">Mitochondrion inner membrane</keyword>
<feature type="region of interest" description="Disordered" evidence="13">
    <location>
        <begin position="45"/>
        <end position="66"/>
    </location>
</feature>
<evidence type="ECO:0000256" key="5">
    <source>
        <dbReference type="ARBA" id="ARBA00022792"/>
    </source>
</evidence>
<evidence type="ECO:0000256" key="4">
    <source>
        <dbReference type="ARBA" id="ARBA00022692"/>
    </source>
</evidence>
<keyword evidence="10 12" id="KW-0496">Mitochondrion</keyword>
<organism evidence="14 15">
    <name type="scientific">Coniochaeta hoffmannii</name>
    <dbReference type="NCBI Taxonomy" id="91930"/>
    <lineage>
        <taxon>Eukaryota</taxon>
        <taxon>Fungi</taxon>
        <taxon>Dikarya</taxon>
        <taxon>Ascomycota</taxon>
        <taxon>Pezizomycotina</taxon>
        <taxon>Sordariomycetes</taxon>
        <taxon>Sordariomycetidae</taxon>
        <taxon>Coniochaetales</taxon>
        <taxon>Coniochaetaceae</taxon>
        <taxon>Coniochaeta</taxon>
    </lineage>
</organism>
<protein>
    <recommendedName>
        <fullName evidence="12">Presequence translocated-associated motor subunit PAM17</fullName>
    </recommendedName>
</protein>
<evidence type="ECO:0000256" key="8">
    <source>
        <dbReference type="ARBA" id="ARBA00022989"/>
    </source>
</evidence>
<evidence type="ECO:0000256" key="12">
    <source>
        <dbReference type="RuleBase" id="RU367146"/>
    </source>
</evidence>
<keyword evidence="15" id="KW-1185">Reference proteome</keyword>
<keyword evidence="6 12" id="KW-0653">Protein transport</keyword>
<dbReference type="PANTHER" id="PTHR28021">
    <property type="entry name" value="PRESEQUENCE TRANSLOCATED-ASSOCIATED MOTOR SUBUNIT PAM17, MITOCHONDRIAL"/>
    <property type="match status" value="1"/>
</dbReference>
<feature type="compositionally biased region" description="Polar residues" evidence="13">
    <location>
        <begin position="54"/>
        <end position="66"/>
    </location>
</feature>
<sequence length="253" mass="26981">MLSSTTTSMLRVGVGRPSIQPALLLRSSQACPYSTIKAATPLSLPRKPTCTAPKASSPSPLARKISTTAPLSRPPLVSDHDADAAAAAQVASRAAAGSAAAEPPLDWNTFFRLRKTRRRWQLLFSVASSLAAGTGGALVLTTGAADALVSQVPLDPMITLGLMVFASAALGWLAGPSLGSQVFYAINRKYKNQMTVKEVQFFARVKKNRVDPSNSSAGNPVPDFYGEKISSVAGYRQWLKDQRAFNKKRTTFV</sequence>
<comment type="function">
    <text evidence="12">Component of the PAM complex, a complex required for the translocation of transit peptide-containing proteins from the inner membrane into the mitochondrial matrix in an ATP-dependent manner.</text>
</comment>
<reference evidence="14" key="1">
    <citation type="submission" date="2022-07" db="EMBL/GenBank/DDBJ databases">
        <title>Fungi with potential for degradation of polypropylene.</title>
        <authorList>
            <person name="Gostincar C."/>
        </authorList>
    </citation>
    <scope>NUCLEOTIDE SEQUENCE</scope>
    <source>
        <strain evidence="14">EXF-13287</strain>
    </source>
</reference>
<evidence type="ECO:0000256" key="13">
    <source>
        <dbReference type="SAM" id="MobiDB-lite"/>
    </source>
</evidence>
<comment type="subunit">
    <text evidence="12">Component of the PAM complex.</text>
</comment>
<keyword evidence="7" id="KW-0809">Transit peptide</keyword>
<dbReference type="GO" id="GO:0030150">
    <property type="term" value="P:protein import into mitochondrial matrix"/>
    <property type="evidence" value="ECO:0007669"/>
    <property type="project" value="UniProtKB-UniRule"/>
</dbReference>
<dbReference type="EMBL" id="JANBVN010000275">
    <property type="protein sequence ID" value="KAJ9130324.1"/>
    <property type="molecule type" value="Genomic_DNA"/>
</dbReference>
<comment type="caution">
    <text evidence="14">The sequence shown here is derived from an EMBL/GenBank/DDBJ whole genome shotgun (WGS) entry which is preliminary data.</text>
</comment>
<dbReference type="Proteomes" id="UP001174691">
    <property type="component" value="Unassembled WGS sequence"/>
</dbReference>
<comment type="similarity">
    <text evidence="2 12">Belongs to the PAM17 family.</text>
</comment>
<dbReference type="PANTHER" id="PTHR28021:SF1">
    <property type="entry name" value="PRESEQUENCE TRANSLOCATED-ASSOCIATED MOTOR SUBUNIT PAM17, MITOCHONDRIAL"/>
    <property type="match status" value="1"/>
</dbReference>
<keyword evidence="4 12" id="KW-0812">Transmembrane</keyword>
<gene>
    <name evidence="14" type="ORF">NKR19_g9933</name>
</gene>
<proteinExistence type="inferred from homology"/>
<feature type="transmembrane region" description="Helical" evidence="12">
    <location>
        <begin position="157"/>
        <end position="184"/>
    </location>
</feature>
<evidence type="ECO:0000256" key="9">
    <source>
        <dbReference type="ARBA" id="ARBA00023010"/>
    </source>
</evidence>
<keyword evidence="8 12" id="KW-1133">Transmembrane helix</keyword>
<keyword evidence="9 12" id="KW-0811">Translocation</keyword>
<dbReference type="GO" id="GO:0001405">
    <property type="term" value="C:PAM complex, Tim23 associated import motor"/>
    <property type="evidence" value="ECO:0007669"/>
    <property type="project" value="UniProtKB-UniRule"/>
</dbReference>
<dbReference type="AlphaFoldDB" id="A0AA38R692"/>
<evidence type="ECO:0000256" key="2">
    <source>
        <dbReference type="ARBA" id="ARBA00006837"/>
    </source>
</evidence>